<name>A0A0B7AMS9_9EUPU</name>
<evidence type="ECO:0000313" key="1">
    <source>
        <dbReference type="EMBL" id="CEK81301.1"/>
    </source>
</evidence>
<protein>
    <submittedName>
        <fullName evidence="1">Uncharacterized protein</fullName>
    </submittedName>
</protein>
<organism evidence="1">
    <name type="scientific">Arion vulgaris</name>
    <dbReference type="NCBI Taxonomy" id="1028688"/>
    <lineage>
        <taxon>Eukaryota</taxon>
        <taxon>Metazoa</taxon>
        <taxon>Spiralia</taxon>
        <taxon>Lophotrochozoa</taxon>
        <taxon>Mollusca</taxon>
        <taxon>Gastropoda</taxon>
        <taxon>Heterobranchia</taxon>
        <taxon>Euthyneura</taxon>
        <taxon>Panpulmonata</taxon>
        <taxon>Eupulmonata</taxon>
        <taxon>Stylommatophora</taxon>
        <taxon>Helicina</taxon>
        <taxon>Arionoidea</taxon>
        <taxon>Arionidae</taxon>
        <taxon>Arion</taxon>
    </lineage>
</organism>
<proteinExistence type="predicted"/>
<gene>
    <name evidence="1" type="primary">ORF125362</name>
</gene>
<feature type="non-terminal residue" evidence="1">
    <location>
        <position position="1"/>
    </location>
</feature>
<reference evidence="1" key="1">
    <citation type="submission" date="2014-12" db="EMBL/GenBank/DDBJ databases">
        <title>Insight into the proteome of Arion vulgaris.</title>
        <authorList>
            <person name="Aradska J."/>
            <person name="Bulat T."/>
            <person name="Smidak R."/>
            <person name="Sarate P."/>
            <person name="Gangsoo J."/>
            <person name="Sialana F."/>
            <person name="Bilban M."/>
            <person name="Lubec G."/>
        </authorList>
    </citation>
    <scope>NUCLEOTIDE SEQUENCE</scope>
    <source>
        <tissue evidence="1">Skin</tissue>
    </source>
</reference>
<sequence length="49" mass="5679">DLFVIKYFIDDKTQTQPTRIHGYTLNNYTAVISCSYTESSSDKWLMQGV</sequence>
<dbReference type="AlphaFoldDB" id="A0A0B7AMS9"/>
<dbReference type="EMBL" id="HACG01034436">
    <property type="protein sequence ID" value="CEK81301.1"/>
    <property type="molecule type" value="Transcribed_RNA"/>
</dbReference>
<accession>A0A0B7AMS9</accession>